<name>A0AAJ0DI67_9PEZI</name>
<organism evidence="1 2">
    <name type="scientific">Extremus antarcticus</name>
    <dbReference type="NCBI Taxonomy" id="702011"/>
    <lineage>
        <taxon>Eukaryota</taxon>
        <taxon>Fungi</taxon>
        <taxon>Dikarya</taxon>
        <taxon>Ascomycota</taxon>
        <taxon>Pezizomycotina</taxon>
        <taxon>Dothideomycetes</taxon>
        <taxon>Dothideomycetidae</taxon>
        <taxon>Mycosphaerellales</taxon>
        <taxon>Extremaceae</taxon>
        <taxon>Extremus</taxon>
    </lineage>
</organism>
<accession>A0AAJ0DI67</accession>
<dbReference type="Proteomes" id="UP001271007">
    <property type="component" value="Unassembled WGS sequence"/>
</dbReference>
<reference evidence="1" key="1">
    <citation type="submission" date="2023-04" db="EMBL/GenBank/DDBJ databases">
        <title>Black Yeasts Isolated from many extreme environments.</title>
        <authorList>
            <person name="Coleine C."/>
            <person name="Stajich J.E."/>
            <person name="Selbmann L."/>
        </authorList>
    </citation>
    <scope>NUCLEOTIDE SEQUENCE</scope>
    <source>
        <strain evidence="1">CCFEE 5312</strain>
    </source>
</reference>
<gene>
    <name evidence="1" type="ORF">LTR09_004262</name>
</gene>
<evidence type="ECO:0000313" key="2">
    <source>
        <dbReference type="Proteomes" id="UP001271007"/>
    </source>
</evidence>
<dbReference type="EMBL" id="JAWDJX010000011">
    <property type="protein sequence ID" value="KAK3054533.1"/>
    <property type="molecule type" value="Genomic_DNA"/>
</dbReference>
<keyword evidence="2" id="KW-1185">Reference proteome</keyword>
<protein>
    <submittedName>
        <fullName evidence="1">Uncharacterized protein</fullName>
    </submittedName>
</protein>
<comment type="caution">
    <text evidence="1">The sequence shown here is derived from an EMBL/GenBank/DDBJ whole genome shotgun (WGS) entry which is preliminary data.</text>
</comment>
<dbReference type="AlphaFoldDB" id="A0AAJ0DI67"/>
<proteinExistence type="predicted"/>
<sequence length="793" mass="89176">MSRVFCTTGALGATMQDGADLQLKSGEGRKTKKQNGVPLIRKHDHVYPTKSANSQKFEKQRIKTPVVAVSLGPIYEESATSGVSVRRIAQREAPPIQFFHTSNKNTSNNNVERRLDKQARRWQEGKESNPERDLIDFGHILQLLVDSTPQVEGFRSGEITENIEDESDELSFGDLEGTLDDITYAPRAAAMELRPFHVAEFGRNLHRSEVLSTRPHVLTPPSFAGYVDHLTSRSHFQQVAKARRRESERDYQPFQDDVSNELVFLFTEQRLNHCVNSDALDVCLRFLTRYKKFHHIYRISNRLEDFTYNLTCSNYEALLAAVAREGSMGNFLHYLRRMIRADMNPASNIWISAHGLASRKVPDTVEAIEEIMHRKGLLGSPAVVAGIAEHNIPKDLSAAMTNGVALEAFLCACDTRYGQDRAWLTASTTNRILAVLLEQGESREALKFYGEVRDRPDCVRIGEFKQTSATDVFIAAALRATDMRAAVSLLRALTGGCSEGAEETAQASAHEFKAGGYGQRATSTSAVENNAMAQLEVGYLAYGMLFQLAWKTRHFNSVRVVWRYACATGNITQTMLTRMKHSIHTDRPLPTHNSVHDADAVSSGHGQNQRLIPPEVKEAAWKARAEQWDFWAGRFALGVHRDLEAGVSKAEEASERPRREPNISLLPLEEQQRQLQLDVNDATKTRPLAARMSCPRRVLRILYKRDVLRGTAFHPVQPFVDILEQAWKLDLEWKEGGLNLTKAVLDPTVFDQMFERGLDVPMEGGYQYWAEHTTSQDQYKDDVPSSYAPFAAG</sequence>
<evidence type="ECO:0000313" key="1">
    <source>
        <dbReference type="EMBL" id="KAK3054533.1"/>
    </source>
</evidence>